<evidence type="ECO:0000256" key="5">
    <source>
        <dbReference type="SAM" id="SignalP"/>
    </source>
</evidence>
<dbReference type="OrthoDB" id="368476at2"/>
<dbReference type="Proteomes" id="UP000030901">
    <property type="component" value="Chromosome"/>
</dbReference>
<keyword evidence="3 5" id="KW-0732">Signal</keyword>
<organism evidence="8 9">
    <name type="scientific">Frischella perrara</name>
    <dbReference type="NCBI Taxonomy" id="1267021"/>
    <lineage>
        <taxon>Bacteria</taxon>
        <taxon>Pseudomonadati</taxon>
        <taxon>Pseudomonadota</taxon>
        <taxon>Gammaproteobacteria</taxon>
        <taxon>Orbales</taxon>
        <taxon>Orbaceae</taxon>
        <taxon>Frischella</taxon>
    </lineage>
</organism>
<dbReference type="RefSeq" id="WP_039104904.1">
    <property type="nucleotide sequence ID" value="NZ_CALYQC010000048.1"/>
</dbReference>
<proteinExistence type="inferred from homology"/>
<evidence type="ECO:0000256" key="3">
    <source>
        <dbReference type="ARBA" id="ARBA00022729"/>
    </source>
</evidence>
<evidence type="ECO:0000313" key="8">
    <source>
        <dbReference type="EMBL" id="AJA45193.1"/>
    </source>
</evidence>
<feature type="domain" description="Ionotropic glutamate receptor C-terminal" evidence="7">
    <location>
        <begin position="40"/>
        <end position="261"/>
    </location>
</feature>
<feature type="chain" id="PRO_5002033228" evidence="5">
    <location>
        <begin position="21"/>
        <end position="265"/>
    </location>
</feature>
<dbReference type="PROSITE" id="PS01039">
    <property type="entry name" value="SBP_BACTERIAL_3"/>
    <property type="match status" value="1"/>
</dbReference>
<dbReference type="GO" id="GO:0030313">
    <property type="term" value="C:cell envelope"/>
    <property type="evidence" value="ECO:0007669"/>
    <property type="project" value="UniProtKB-SubCell"/>
</dbReference>
<protein>
    <submittedName>
        <fullName evidence="8">Amino acid ABC transporter substrate-binding protein, PAAT family</fullName>
    </submittedName>
</protein>
<dbReference type="AlphaFoldDB" id="A0A0A7S149"/>
<dbReference type="InterPro" id="IPR001320">
    <property type="entry name" value="Iontro_rcpt_C"/>
</dbReference>
<evidence type="ECO:0000256" key="4">
    <source>
        <dbReference type="RuleBase" id="RU003744"/>
    </source>
</evidence>
<feature type="signal peptide" evidence="5">
    <location>
        <begin position="1"/>
        <end position="20"/>
    </location>
</feature>
<dbReference type="CDD" id="cd00996">
    <property type="entry name" value="PBP2_AatB_like"/>
    <property type="match status" value="1"/>
</dbReference>
<evidence type="ECO:0000256" key="1">
    <source>
        <dbReference type="ARBA" id="ARBA00004196"/>
    </source>
</evidence>
<dbReference type="PROSITE" id="PS51257">
    <property type="entry name" value="PROKAR_LIPOPROTEIN"/>
    <property type="match status" value="1"/>
</dbReference>
<comment type="subcellular location">
    <subcellularLocation>
        <location evidence="1">Cell envelope</location>
    </subcellularLocation>
</comment>
<dbReference type="HOGENOM" id="CLU_019602_18_2_6"/>
<dbReference type="PANTHER" id="PTHR35936:SF34">
    <property type="entry name" value="ABC TRANSPORTER EXTRACELLULAR-BINDING PROTEIN YCKB-RELATED"/>
    <property type="match status" value="1"/>
</dbReference>
<dbReference type="PANTHER" id="PTHR35936">
    <property type="entry name" value="MEMBRANE-BOUND LYTIC MUREIN TRANSGLYCOSYLASE F"/>
    <property type="match status" value="1"/>
</dbReference>
<evidence type="ECO:0000259" key="7">
    <source>
        <dbReference type="SMART" id="SM00079"/>
    </source>
</evidence>
<name>A0A0A7S149_FRIPE</name>
<gene>
    <name evidence="8" type="ORF">FPB0191_01374</name>
</gene>
<dbReference type="Pfam" id="PF00497">
    <property type="entry name" value="SBP_bac_3"/>
    <property type="match status" value="1"/>
</dbReference>
<reference evidence="8 9" key="1">
    <citation type="journal article" date="2014" name="Appl. Environ. Microbiol.">
        <title>Gut symbionts from distinct hosts exhibit genotoxic activity via divergent colibactin biosynthetic pathways.</title>
        <authorList>
            <person name="Engel P."/>
            <person name="Vizcaino M.I."/>
            <person name="Crawford J.M."/>
        </authorList>
    </citation>
    <scope>NUCLEOTIDE SEQUENCE [LARGE SCALE GENOMIC DNA]</scope>
    <source>
        <strain evidence="8 9">PEB0191</strain>
    </source>
</reference>
<dbReference type="SUPFAM" id="SSF53850">
    <property type="entry name" value="Periplasmic binding protein-like II"/>
    <property type="match status" value="1"/>
</dbReference>
<dbReference type="GO" id="GO:0015276">
    <property type="term" value="F:ligand-gated monoatomic ion channel activity"/>
    <property type="evidence" value="ECO:0007669"/>
    <property type="project" value="InterPro"/>
</dbReference>
<evidence type="ECO:0000313" key="9">
    <source>
        <dbReference type="Proteomes" id="UP000030901"/>
    </source>
</evidence>
<dbReference type="InterPro" id="IPR001638">
    <property type="entry name" value="Solute-binding_3/MltF_N"/>
</dbReference>
<dbReference type="GO" id="GO:0016020">
    <property type="term" value="C:membrane"/>
    <property type="evidence" value="ECO:0007669"/>
    <property type="project" value="InterPro"/>
</dbReference>
<evidence type="ECO:0000256" key="2">
    <source>
        <dbReference type="ARBA" id="ARBA00010333"/>
    </source>
</evidence>
<accession>A0A0A7S149</accession>
<dbReference type="STRING" id="1267021.FPB0191_01374"/>
<comment type="similarity">
    <text evidence="2 4">Belongs to the bacterial solute-binding protein 3 family.</text>
</comment>
<sequence length="265" mass="29493">MRKRVYLWIMAFAALFLLYGCDNQTKQEQASQDAKNQKQTIVVGLDDDFPPMGFRDQNNELVGFDIDLAREAAKRANLIVEFKPIDWSAKEAELNSGRVDALWNGLTITDYRKENILFSSPYMINHQIIVVRSDSNIHTKADLAGKVIGLQNGSSALDAVNADPIHSSFAELNQYADNVTALLDLANQRLDAVVVDGVVGHYYVAKKPDEYTVLKDNFGQEQYGVGFKKGNVVLQKAIQKALDSMINDGTAAQISQKWFGTDVTK</sequence>
<dbReference type="EMBL" id="CP009056">
    <property type="protein sequence ID" value="AJA45193.1"/>
    <property type="molecule type" value="Genomic_DNA"/>
</dbReference>
<dbReference type="SMART" id="SM00062">
    <property type="entry name" value="PBPb"/>
    <property type="match status" value="1"/>
</dbReference>
<keyword evidence="9" id="KW-1185">Reference proteome</keyword>
<dbReference type="SMART" id="SM00079">
    <property type="entry name" value="PBPe"/>
    <property type="match status" value="1"/>
</dbReference>
<dbReference type="KEGG" id="fpp:FPB0191_01374"/>
<dbReference type="Gene3D" id="3.40.190.10">
    <property type="entry name" value="Periplasmic binding protein-like II"/>
    <property type="match status" value="2"/>
</dbReference>
<evidence type="ECO:0000259" key="6">
    <source>
        <dbReference type="SMART" id="SM00062"/>
    </source>
</evidence>
<feature type="domain" description="Solute-binding protein family 3/N-terminal" evidence="6">
    <location>
        <begin position="40"/>
        <end position="262"/>
    </location>
</feature>
<dbReference type="InterPro" id="IPR018313">
    <property type="entry name" value="SBP_3_CS"/>
</dbReference>